<evidence type="ECO:0000313" key="1">
    <source>
        <dbReference type="EMBL" id="EYC03819.1"/>
    </source>
</evidence>
<protein>
    <submittedName>
        <fullName evidence="1">Uncharacterized protein</fullName>
    </submittedName>
</protein>
<reference evidence="2" key="1">
    <citation type="journal article" date="2015" name="Nat. Genet.">
        <title>The genome and transcriptome of the zoonotic hookworm Ancylostoma ceylanicum identify infection-specific gene families.</title>
        <authorList>
            <person name="Schwarz E.M."/>
            <person name="Hu Y."/>
            <person name="Antoshechkin I."/>
            <person name="Miller M.M."/>
            <person name="Sternberg P.W."/>
            <person name="Aroian R.V."/>
        </authorList>
    </citation>
    <scope>NUCLEOTIDE SEQUENCE</scope>
    <source>
        <strain evidence="2">HY135</strain>
    </source>
</reference>
<dbReference type="AlphaFoldDB" id="A0A016TLE4"/>
<gene>
    <name evidence="1" type="primary">Acey_s0091.g2443</name>
    <name evidence="1" type="ORF">Y032_0091g2443</name>
</gene>
<proteinExistence type="predicted"/>
<name>A0A016TLE4_9BILA</name>
<evidence type="ECO:0000313" key="2">
    <source>
        <dbReference type="Proteomes" id="UP000024635"/>
    </source>
</evidence>
<accession>A0A016TLE4</accession>
<organism evidence="1 2">
    <name type="scientific">Ancylostoma ceylanicum</name>
    <dbReference type="NCBI Taxonomy" id="53326"/>
    <lineage>
        <taxon>Eukaryota</taxon>
        <taxon>Metazoa</taxon>
        <taxon>Ecdysozoa</taxon>
        <taxon>Nematoda</taxon>
        <taxon>Chromadorea</taxon>
        <taxon>Rhabditida</taxon>
        <taxon>Rhabditina</taxon>
        <taxon>Rhabditomorpha</taxon>
        <taxon>Strongyloidea</taxon>
        <taxon>Ancylostomatidae</taxon>
        <taxon>Ancylostomatinae</taxon>
        <taxon>Ancylostoma</taxon>
    </lineage>
</organism>
<sequence>MGRWSRYAATRPCRTHMLLKFSATWFCDADPVVLTCSTRCIEVFLRSNSLGICNRVLLPGWCKVACRWRDVLKRAT</sequence>
<comment type="caution">
    <text evidence="1">The sequence shown here is derived from an EMBL/GenBank/DDBJ whole genome shotgun (WGS) entry which is preliminary data.</text>
</comment>
<dbReference type="Proteomes" id="UP000024635">
    <property type="component" value="Unassembled WGS sequence"/>
</dbReference>
<dbReference type="EMBL" id="JARK01001427">
    <property type="protein sequence ID" value="EYC03819.1"/>
    <property type="molecule type" value="Genomic_DNA"/>
</dbReference>
<keyword evidence="2" id="KW-1185">Reference proteome</keyword>